<evidence type="ECO:0000256" key="2">
    <source>
        <dbReference type="ARBA" id="ARBA00022729"/>
    </source>
</evidence>
<dbReference type="InterPro" id="IPR032675">
    <property type="entry name" value="LRR_dom_sf"/>
</dbReference>
<dbReference type="PANTHER" id="PTHR24373:SF395">
    <property type="entry name" value="IG-LIKE DOMAIN-CONTAINING PROTEIN"/>
    <property type="match status" value="1"/>
</dbReference>
<organism evidence="5 6">
    <name type="scientific">Acanthoscelides obtectus</name>
    <name type="common">Bean weevil</name>
    <name type="synonym">Bruchus obtectus</name>
    <dbReference type="NCBI Taxonomy" id="200917"/>
    <lineage>
        <taxon>Eukaryota</taxon>
        <taxon>Metazoa</taxon>
        <taxon>Ecdysozoa</taxon>
        <taxon>Arthropoda</taxon>
        <taxon>Hexapoda</taxon>
        <taxon>Insecta</taxon>
        <taxon>Pterygota</taxon>
        <taxon>Neoptera</taxon>
        <taxon>Endopterygota</taxon>
        <taxon>Coleoptera</taxon>
        <taxon>Polyphaga</taxon>
        <taxon>Cucujiformia</taxon>
        <taxon>Chrysomeloidea</taxon>
        <taxon>Chrysomelidae</taxon>
        <taxon>Bruchinae</taxon>
        <taxon>Bruchini</taxon>
        <taxon>Acanthoscelides</taxon>
    </lineage>
</organism>
<dbReference type="GO" id="GO:0005615">
    <property type="term" value="C:extracellular space"/>
    <property type="evidence" value="ECO:0007669"/>
    <property type="project" value="TreeGrafter"/>
</dbReference>
<reference evidence="5" key="1">
    <citation type="submission" date="2022-03" db="EMBL/GenBank/DDBJ databases">
        <authorList>
            <person name="Sayadi A."/>
        </authorList>
    </citation>
    <scope>NUCLEOTIDE SEQUENCE</scope>
</reference>
<feature type="signal peptide" evidence="4">
    <location>
        <begin position="1"/>
        <end position="43"/>
    </location>
</feature>
<dbReference type="Pfam" id="PF00560">
    <property type="entry name" value="LRR_1"/>
    <property type="match status" value="1"/>
</dbReference>
<evidence type="ECO:0000313" key="6">
    <source>
        <dbReference type="Proteomes" id="UP001152888"/>
    </source>
</evidence>
<keyword evidence="3" id="KW-0677">Repeat</keyword>
<feature type="chain" id="PRO_5040326893" evidence="4">
    <location>
        <begin position="44"/>
        <end position="426"/>
    </location>
</feature>
<gene>
    <name evidence="5" type="ORF">ACAOBT_LOCUS20995</name>
</gene>
<dbReference type="OrthoDB" id="8023798at2759"/>
<sequence length="426" mass="49361">MWSRVLVLSGSAGIAVSDATMGHSSRTTLVELSLLSLIVTCLCDCRYQFDDEALNNQNQLYKQLISDGWYRCDEPMPVYNVNCTLTADIKPQLTSHLYKVSNGLSSRCNNQRLRVFIMKPHSGYLLPIFETNLEMDIIKHLHLDGLGIENIKPGVLKSLKILESIHLRENNLRTIGDNVFRNVVNLKELDLSDNRISNFTPGWSNGLDGLEILNLSQNQLMAIPLQTFNILKNLRELNLSGNGLIMVETSQFKNLKNLTSLDLSKNNLYSFDFGTFDDLQNLTTLNISYNKFKVLPVYTFHSMGNLKNLYFTNNELRDLHINSLRQWKLKKVDFRENSFWCEVLLQLIDYLENKNIYFEQQVSTDGENVYKFKCQSLYSDYVSLERYTYIINDFSTRLQSLSDKYDKVLVKLNKLWDRINEMSKKL</sequence>
<keyword evidence="2 4" id="KW-0732">Signal</keyword>
<evidence type="ECO:0000256" key="4">
    <source>
        <dbReference type="SAM" id="SignalP"/>
    </source>
</evidence>
<dbReference type="GO" id="GO:0031012">
    <property type="term" value="C:extracellular matrix"/>
    <property type="evidence" value="ECO:0007669"/>
    <property type="project" value="TreeGrafter"/>
</dbReference>
<dbReference type="InterPro" id="IPR003591">
    <property type="entry name" value="Leu-rich_rpt_typical-subtyp"/>
</dbReference>
<dbReference type="InterPro" id="IPR050328">
    <property type="entry name" value="Dev_Immune_Receptor"/>
</dbReference>
<evidence type="ECO:0000256" key="3">
    <source>
        <dbReference type="ARBA" id="ARBA00022737"/>
    </source>
</evidence>
<dbReference type="Pfam" id="PF13855">
    <property type="entry name" value="LRR_8"/>
    <property type="match status" value="2"/>
</dbReference>
<dbReference type="SUPFAM" id="SSF52058">
    <property type="entry name" value="L domain-like"/>
    <property type="match status" value="1"/>
</dbReference>
<dbReference type="PRINTS" id="PR00019">
    <property type="entry name" value="LEURICHRPT"/>
</dbReference>
<keyword evidence="6" id="KW-1185">Reference proteome</keyword>
<evidence type="ECO:0000313" key="5">
    <source>
        <dbReference type="EMBL" id="CAH1992633.1"/>
    </source>
</evidence>
<dbReference type="PANTHER" id="PTHR24373">
    <property type="entry name" value="SLIT RELATED LEUCINE-RICH REPEAT NEURONAL PROTEIN"/>
    <property type="match status" value="1"/>
</dbReference>
<dbReference type="AlphaFoldDB" id="A0A9P0LHZ4"/>
<dbReference type="EMBL" id="CAKOFQ010007150">
    <property type="protein sequence ID" value="CAH1992633.1"/>
    <property type="molecule type" value="Genomic_DNA"/>
</dbReference>
<dbReference type="PROSITE" id="PS51450">
    <property type="entry name" value="LRR"/>
    <property type="match status" value="2"/>
</dbReference>
<accession>A0A9P0LHZ4</accession>
<proteinExistence type="predicted"/>
<dbReference type="Proteomes" id="UP001152888">
    <property type="component" value="Unassembled WGS sequence"/>
</dbReference>
<dbReference type="SMART" id="SM00369">
    <property type="entry name" value="LRR_TYP"/>
    <property type="match status" value="7"/>
</dbReference>
<evidence type="ECO:0000256" key="1">
    <source>
        <dbReference type="ARBA" id="ARBA00022614"/>
    </source>
</evidence>
<protein>
    <submittedName>
        <fullName evidence="5">Uncharacterized protein</fullName>
    </submittedName>
</protein>
<keyword evidence="1" id="KW-0433">Leucine-rich repeat</keyword>
<comment type="caution">
    <text evidence="5">The sequence shown here is derived from an EMBL/GenBank/DDBJ whole genome shotgun (WGS) entry which is preliminary data.</text>
</comment>
<dbReference type="InterPro" id="IPR001611">
    <property type="entry name" value="Leu-rich_rpt"/>
</dbReference>
<name>A0A9P0LHZ4_ACAOB</name>
<dbReference type="Gene3D" id="3.80.10.10">
    <property type="entry name" value="Ribonuclease Inhibitor"/>
    <property type="match status" value="2"/>
</dbReference>